<dbReference type="GO" id="GO:0005524">
    <property type="term" value="F:ATP binding"/>
    <property type="evidence" value="ECO:0007669"/>
    <property type="project" value="UniProtKB-KW"/>
</dbReference>
<name>A0AAD7L120_QUISA</name>
<comment type="caution">
    <text evidence="4">The sequence shown here is derived from an EMBL/GenBank/DDBJ whole genome shotgun (WGS) entry which is preliminary data.</text>
</comment>
<reference evidence="4" key="1">
    <citation type="journal article" date="2023" name="Science">
        <title>Elucidation of the pathway for biosynthesis of saponin adjuvants from the soapbark tree.</title>
        <authorList>
            <person name="Reed J."/>
            <person name="Orme A."/>
            <person name="El-Demerdash A."/>
            <person name="Owen C."/>
            <person name="Martin L.B.B."/>
            <person name="Misra R.C."/>
            <person name="Kikuchi S."/>
            <person name="Rejzek M."/>
            <person name="Martin A.C."/>
            <person name="Harkess A."/>
            <person name="Leebens-Mack J."/>
            <person name="Louveau T."/>
            <person name="Stephenson M.J."/>
            <person name="Osbourn A."/>
        </authorList>
    </citation>
    <scope>NUCLEOTIDE SEQUENCE</scope>
    <source>
        <strain evidence="4">S10</strain>
    </source>
</reference>
<sequence length="278" mass="31462">MAFLPNTFTEDVVKAFIEQEGAVLGRGLYRDVFLGRMGDVQVAIKRYRNDSTSANHMYANEVRNMNRNLDHENIVRYYGNASGEYNYTVFQFIAGGNLAQRMAEPNLLNWRQIVRVLQQIASGLSYLGDLRNFEHGNIQPNNICLTDDLQPIIIDFEQMIPTVAGYSVQGCGNYHPKNYETEQASGKGDKYGFGVILCQLVMRTQETSFQGVIMPTAVRNAFHNRDTIVNQALRQPNDACNYVDKRRITLAALKCFGKEGEEPATWASIKRRLDSLTV</sequence>
<dbReference type="Proteomes" id="UP001163823">
    <property type="component" value="Chromosome 12"/>
</dbReference>
<protein>
    <submittedName>
        <fullName evidence="4">Kinase</fullName>
    </submittedName>
</protein>
<dbReference type="SUPFAM" id="SSF56112">
    <property type="entry name" value="Protein kinase-like (PK-like)"/>
    <property type="match status" value="1"/>
</dbReference>
<dbReference type="KEGG" id="qsa:O6P43_029790"/>
<dbReference type="PANTHER" id="PTHR27001:SF931">
    <property type="entry name" value="OS11G0664100 PROTEIN"/>
    <property type="match status" value="1"/>
</dbReference>
<gene>
    <name evidence="4" type="ORF">O6P43_029790</name>
</gene>
<dbReference type="Gene3D" id="3.30.200.20">
    <property type="entry name" value="Phosphorylase Kinase, domain 1"/>
    <property type="match status" value="1"/>
</dbReference>
<dbReference type="AlphaFoldDB" id="A0AAD7L120"/>
<evidence type="ECO:0000313" key="4">
    <source>
        <dbReference type="EMBL" id="KAJ7949457.1"/>
    </source>
</evidence>
<dbReference type="EMBL" id="JARAOO010000012">
    <property type="protein sequence ID" value="KAJ7949457.1"/>
    <property type="molecule type" value="Genomic_DNA"/>
</dbReference>
<evidence type="ECO:0000313" key="5">
    <source>
        <dbReference type="Proteomes" id="UP001163823"/>
    </source>
</evidence>
<dbReference type="GO" id="GO:0004672">
    <property type="term" value="F:protein kinase activity"/>
    <property type="evidence" value="ECO:0007669"/>
    <property type="project" value="InterPro"/>
</dbReference>
<dbReference type="Gene3D" id="1.10.510.10">
    <property type="entry name" value="Transferase(Phosphotransferase) domain 1"/>
    <property type="match status" value="1"/>
</dbReference>
<dbReference type="PROSITE" id="PS50011">
    <property type="entry name" value="PROTEIN_KINASE_DOM"/>
    <property type="match status" value="1"/>
</dbReference>
<keyword evidence="5" id="KW-1185">Reference proteome</keyword>
<dbReference type="Pfam" id="PF07714">
    <property type="entry name" value="PK_Tyr_Ser-Thr"/>
    <property type="match status" value="1"/>
</dbReference>
<dbReference type="GO" id="GO:0005886">
    <property type="term" value="C:plasma membrane"/>
    <property type="evidence" value="ECO:0007669"/>
    <property type="project" value="TreeGrafter"/>
</dbReference>
<proteinExistence type="predicted"/>
<dbReference type="InterPro" id="IPR000719">
    <property type="entry name" value="Prot_kinase_dom"/>
</dbReference>
<accession>A0AAD7L120</accession>
<evidence type="ECO:0000256" key="2">
    <source>
        <dbReference type="ARBA" id="ARBA00022840"/>
    </source>
</evidence>
<keyword evidence="4" id="KW-0418">Kinase</keyword>
<evidence type="ECO:0000259" key="3">
    <source>
        <dbReference type="PROSITE" id="PS50011"/>
    </source>
</evidence>
<keyword evidence="2" id="KW-0067">ATP-binding</keyword>
<evidence type="ECO:0000256" key="1">
    <source>
        <dbReference type="ARBA" id="ARBA00022741"/>
    </source>
</evidence>
<keyword evidence="4" id="KW-0808">Transferase</keyword>
<dbReference type="PANTHER" id="PTHR27001">
    <property type="entry name" value="OS01G0253100 PROTEIN"/>
    <property type="match status" value="1"/>
</dbReference>
<feature type="domain" description="Protein kinase" evidence="3">
    <location>
        <begin position="18"/>
        <end position="278"/>
    </location>
</feature>
<organism evidence="4 5">
    <name type="scientific">Quillaja saponaria</name>
    <name type="common">Soap bark tree</name>
    <dbReference type="NCBI Taxonomy" id="32244"/>
    <lineage>
        <taxon>Eukaryota</taxon>
        <taxon>Viridiplantae</taxon>
        <taxon>Streptophyta</taxon>
        <taxon>Embryophyta</taxon>
        <taxon>Tracheophyta</taxon>
        <taxon>Spermatophyta</taxon>
        <taxon>Magnoliopsida</taxon>
        <taxon>eudicotyledons</taxon>
        <taxon>Gunneridae</taxon>
        <taxon>Pentapetalae</taxon>
        <taxon>rosids</taxon>
        <taxon>fabids</taxon>
        <taxon>Fabales</taxon>
        <taxon>Quillajaceae</taxon>
        <taxon>Quillaja</taxon>
    </lineage>
</organism>
<dbReference type="InterPro" id="IPR001245">
    <property type="entry name" value="Ser-Thr/Tyr_kinase_cat_dom"/>
</dbReference>
<keyword evidence="1" id="KW-0547">Nucleotide-binding</keyword>
<dbReference type="InterPro" id="IPR011009">
    <property type="entry name" value="Kinase-like_dom_sf"/>
</dbReference>